<organism evidence="2 3">
    <name type="scientific">Sporormia fimetaria CBS 119925</name>
    <dbReference type="NCBI Taxonomy" id="1340428"/>
    <lineage>
        <taxon>Eukaryota</taxon>
        <taxon>Fungi</taxon>
        <taxon>Dikarya</taxon>
        <taxon>Ascomycota</taxon>
        <taxon>Pezizomycotina</taxon>
        <taxon>Dothideomycetes</taxon>
        <taxon>Pleosporomycetidae</taxon>
        <taxon>Pleosporales</taxon>
        <taxon>Sporormiaceae</taxon>
        <taxon>Sporormia</taxon>
    </lineage>
</organism>
<feature type="compositionally biased region" description="Low complexity" evidence="1">
    <location>
        <begin position="40"/>
        <end position="58"/>
    </location>
</feature>
<reference evidence="2" key="1">
    <citation type="journal article" date="2020" name="Stud. Mycol.">
        <title>101 Dothideomycetes genomes: a test case for predicting lifestyles and emergence of pathogens.</title>
        <authorList>
            <person name="Haridas S."/>
            <person name="Albert R."/>
            <person name="Binder M."/>
            <person name="Bloem J."/>
            <person name="Labutti K."/>
            <person name="Salamov A."/>
            <person name="Andreopoulos B."/>
            <person name="Baker S."/>
            <person name="Barry K."/>
            <person name="Bills G."/>
            <person name="Bluhm B."/>
            <person name="Cannon C."/>
            <person name="Castanera R."/>
            <person name="Culley D."/>
            <person name="Daum C."/>
            <person name="Ezra D."/>
            <person name="Gonzalez J."/>
            <person name="Henrissat B."/>
            <person name="Kuo A."/>
            <person name="Liang C."/>
            <person name="Lipzen A."/>
            <person name="Lutzoni F."/>
            <person name="Magnuson J."/>
            <person name="Mondo S."/>
            <person name="Nolan M."/>
            <person name="Ohm R."/>
            <person name="Pangilinan J."/>
            <person name="Park H.-J."/>
            <person name="Ramirez L."/>
            <person name="Alfaro M."/>
            <person name="Sun H."/>
            <person name="Tritt A."/>
            <person name="Yoshinaga Y."/>
            <person name="Zwiers L.-H."/>
            <person name="Turgeon B."/>
            <person name="Goodwin S."/>
            <person name="Spatafora J."/>
            <person name="Crous P."/>
            <person name="Grigoriev I."/>
        </authorList>
    </citation>
    <scope>NUCLEOTIDE SEQUENCE</scope>
    <source>
        <strain evidence="2">CBS 119925</strain>
    </source>
</reference>
<feature type="region of interest" description="Disordered" evidence="1">
    <location>
        <begin position="36"/>
        <end position="81"/>
    </location>
</feature>
<protein>
    <submittedName>
        <fullName evidence="2">Uncharacterized protein</fullName>
    </submittedName>
</protein>
<accession>A0A6A6V3J7</accession>
<proteinExistence type="predicted"/>
<evidence type="ECO:0000313" key="3">
    <source>
        <dbReference type="Proteomes" id="UP000799440"/>
    </source>
</evidence>
<gene>
    <name evidence="2" type="ORF">M011DRAFT_210536</name>
</gene>
<dbReference type="Proteomes" id="UP000799440">
    <property type="component" value="Unassembled WGS sequence"/>
</dbReference>
<feature type="region of interest" description="Disordered" evidence="1">
    <location>
        <begin position="104"/>
        <end position="130"/>
    </location>
</feature>
<dbReference type="AlphaFoldDB" id="A0A6A6V3J7"/>
<sequence length="178" mass="19131">MAQTGSSSRPALFIQATHVTLALCHILSTLEHPHPRIPISRFTTSPTASTSSHTRASSILSPPVASQRAPSENGHRSRSLRRARCRVVAVEPLRLLKSHCVILPSRGRNHSPPRQDGPSRRNPRIAEPYTGPVYHRLSGATVKEGSACTCAPSWVLALVSRIPASHVPRAATLDAALG</sequence>
<evidence type="ECO:0000256" key="1">
    <source>
        <dbReference type="SAM" id="MobiDB-lite"/>
    </source>
</evidence>
<name>A0A6A6V3J7_9PLEO</name>
<evidence type="ECO:0000313" key="2">
    <source>
        <dbReference type="EMBL" id="KAF2743747.1"/>
    </source>
</evidence>
<keyword evidence="3" id="KW-1185">Reference proteome</keyword>
<dbReference type="EMBL" id="MU006594">
    <property type="protein sequence ID" value="KAF2743747.1"/>
    <property type="molecule type" value="Genomic_DNA"/>
</dbReference>